<protein>
    <submittedName>
        <fullName evidence="1">(2Fe-2S) ferredoxin domain-containing protein</fullName>
    </submittedName>
</protein>
<reference evidence="1 2" key="1">
    <citation type="submission" date="2020-02" db="EMBL/GenBank/DDBJ databases">
        <title>Full genome sequence of Nocardioides sp. R-3366.</title>
        <authorList>
            <person name="Im W.-T."/>
        </authorList>
    </citation>
    <scope>NUCLEOTIDE SEQUENCE [LARGE SCALE GENOMIC DNA]</scope>
    <source>
        <strain evidence="1 2">R-3366</strain>
    </source>
</reference>
<keyword evidence="2" id="KW-1185">Reference proteome</keyword>
<dbReference type="Proteomes" id="UP000502996">
    <property type="component" value="Chromosome"/>
</dbReference>
<accession>A0A6G6WL55</accession>
<gene>
    <name evidence="1" type="ORF">G5V58_13365</name>
</gene>
<name>A0A6G6WL55_9ACTN</name>
<sequence>MSVREVVAEDELTAIALDAGGTVAHLQLGDPTLRDELTRLADAGLEEVTVVGVSLGSLAPAASWLRRVVAHWWRERPEPRPRVAVATRLVQDRADLRAVLAETRPVHGDEAGLRSAAWEDVTRHRHQLLVCRGPRCTALGSDATAEAFVLACMAHDLGDDDVLITHTGCQLPCNHAPVVSVQPDDVWYGGVDADAARAITAEHLVAGRAYAERRLPRTRRDQAP</sequence>
<proteinExistence type="predicted"/>
<dbReference type="SUPFAM" id="SSF52833">
    <property type="entry name" value="Thioredoxin-like"/>
    <property type="match status" value="1"/>
</dbReference>
<dbReference type="EMBL" id="CP049257">
    <property type="protein sequence ID" value="QIG45964.1"/>
    <property type="molecule type" value="Genomic_DNA"/>
</dbReference>
<dbReference type="Gene3D" id="3.40.30.10">
    <property type="entry name" value="Glutaredoxin"/>
    <property type="match status" value="1"/>
</dbReference>
<evidence type="ECO:0000313" key="1">
    <source>
        <dbReference type="EMBL" id="QIG45964.1"/>
    </source>
</evidence>
<dbReference type="InterPro" id="IPR035996">
    <property type="entry name" value="4pyrrol_Methylase_sf"/>
</dbReference>
<dbReference type="CDD" id="cd02980">
    <property type="entry name" value="TRX_Fd_family"/>
    <property type="match status" value="1"/>
</dbReference>
<dbReference type="InterPro" id="IPR036249">
    <property type="entry name" value="Thioredoxin-like_sf"/>
</dbReference>
<dbReference type="SUPFAM" id="SSF53790">
    <property type="entry name" value="Tetrapyrrole methylase"/>
    <property type="match status" value="1"/>
</dbReference>
<dbReference type="AlphaFoldDB" id="A0A6G6WL55"/>
<organism evidence="1 2">
    <name type="scientific">Nocardioides anomalus</name>
    <dbReference type="NCBI Taxonomy" id="2712223"/>
    <lineage>
        <taxon>Bacteria</taxon>
        <taxon>Bacillati</taxon>
        <taxon>Actinomycetota</taxon>
        <taxon>Actinomycetes</taxon>
        <taxon>Propionibacteriales</taxon>
        <taxon>Nocardioidaceae</taxon>
        <taxon>Nocardioides</taxon>
    </lineage>
</organism>
<evidence type="ECO:0000313" key="2">
    <source>
        <dbReference type="Proteomes" id="UP000502996"/>
    </source>
</evidence>
<dbReference type="GO" id="GO:0008168">
    <property type="term" value="F:methyltransferase activity"/>
    <property type="evidence" value="ECO:0007669"/>
    <property type="project" value="InterPro"/>
</dbReference>
<dbReference type="KEGG" id="nano:G5V58_13365"/>